<dbReference type="Gene3D" id="1.10.472.10">
    <property type="entry name" value="Cyclin-like"/>
    <property type="match status" value="1"/>
</dbReference>
<organism evidence="4 5">
    <name type="scientific">Asparagus officinalis</name>
    <name type="common">Garden asparagus</name>
    <dbReference type="NCBI Taxonomy" id="4686"/>
    <lineage>
        <taxon>Eukaryota</taxon>
        <taxon>Viridiplantae</taxon>
        <taxon>Streptophyta</taxon>
        <taxon>Embryophyta</taxon>
        <taxon>Tracheophyta</taxon>
        <taxon>Spermatophyta</taxon>
        <taxon>Magnoliopsida</taxon>
        <taxon>Liliopsida</taxon>
        <taxon>Asparagales</taxon>
        <taxon>Asparagaceae</taxon>
        <taxon>Asparagoideae</taxon>
        <taxon>Asparagus</taxon>
    </lineage>
</organism>
<dbReference type="Proteomes" id="UP000243459">
    <property type="component" value="Chromosome 7"/>
</dbReference>
<keyword evidence="3" id="KW-0131">Cell cycle</keyword>
<gene>
    <name evidence="4" type="ORF">A4U43_C07F17880</name>
</gene>
<evidence type="ECO:0000313" key="4">
    <source>
        <dbReference type="EMBL" id="ONK63690.1"/>
    </source>
</evidence>
<dbReference type="PANTHER" id="PTHR15615:SF108">
    <property type="entry name" value="PROTEIN CNPPD1"/>
    <property type="match status" value="1"/>
</dbReference>
<protein>
    <recommendedName>
        <fullName evidence="6">Cyclin</fullName>
    </recommendedName>
</protein>
<keyword evidence="5" id="KW-1185">Reference proteome</keyword>
<reference evidence="5" key="1">
    <citation type="journal article" date="2017" name="Nat. Commun.">
        <title>The asparagus genome sheds light on the origin and evolution of a young Y chromosome.</title>
        <authorList>
            <person name="Harkess A."/>
            <person name="Zhou J."/>
            <person name="Xu C."/>
            <person name="Bowers J.E."/>
            <person name="Van der Hulst R."/>
            <person name="Ayyampalayam S."/>
            <person name="Mercati F."/>
            <person name="Riccardi P."/>
            <person name="McKain M.R."/>
            <person name="Kakrana A."/>
            <person name="Tang H."/>
            <person name="Ray J."/>
            <person name="Groenendijk J."/>
            <person name="Arikit S."/>
            <person name="Mathioni S.M."/>
            <person name="Nakano M."/>
            <person name="Shan H."/>
            <person name="Telgmann-Rauber A."/>
            <person name="Kanno A."/>
            <person name="Yue Z."/>
            <person name="Chen H."/>
            <person name="Li W."/>
            <person name="Chen Y."/>
            <person name="Xu X."/>
            <person name="Zhang Y."/>
            <person name="Luo S."/>
            <person name="Chen H."/>
            <person name="Gao J."/>
            <person name="Mao Z."/>
            <person name="Pires J.C."/>
            <person name="Luo M."/>
            <person name="Kudrna D."/>
            <person name="Wing R.A."/>
            <person name="Meyers B.C."/>
            <person name="Yi K."/>
            <person name="Kong H."/>
            <person name="Lavrijsen P."/>
            <person name="Sunseri F."/>
            <person name="Falavigna A."/>
            <person name="Ye Y."/>
            <person name="Leebens-Mack J.H."/>
            <person name="Chen G."/>
        </authorList>
    </citation>
    <scope>NUCLEOTIDE SEQUENCE [LARGE SCALE GENOMIC DNA]</scope>
    <source>
        <strain evidence="5">cv. DH0086</strain>
    </source>
</reference>
<dbReference type="Gramene" id="ONK63690">
    <property type="protein sequence ID" value="ONK63690"/>
    <property type="gene ID" value="A4U43_C07F17880"/>
</dbReference>
<accession>A0A5P1EI00</accession>
<dbReference type="AlphaFoldDB" id="A0A5P1EI00"/>
<keyword evidence="2" id="KW-0132">Cell division</keyword>
<name>A0A5P1EI00_ASPOF</name>
<evidence type="ECO:0000256" key="1">
    <source>
        <dbReference type="ARBA" id="ARBA00007215"/>
    </source>
</evidence>
<evidence type="ECO:0000313" key="5">
    <source>
        <dbReference type="Proteomes" id="UP000243459"/>
    </source>
</evidence>
<dbReference type="OrthoDB" id="337735at2759"/>
<sequence length="217" mass="24619">MGSLAAETESIDQWNYSFLGLSESGKGDSEFPQVLSLLSSVLKRTIQKNESSMDSTTRKANDTIFHGLRAPDLSIQSYTERIFKYSKCSPSCFILAHVYVDRYLEQPGVHLSCLNVHRLLMTSVVIAAKFIDDAFFNNAYYARVGGVSTQEMNKLEINLLFTLDFRLQVSMGTFSRYCSQLQKEAAGYIVERPIQICKQKEWTKIHNSKCQPAVQRC</sequence>
<dbReference type="EMBL" id="CM007387">
    <property type="protein sequence ID" value="ONK63690.1"/>
    <property type="molecule type" value="Genomic_DNA"/>
</dbReference>
<evidence type="ECO:0000256" key="3">
    <source>
        <dbReference type="ARBA" id="ARBA00023306"/>
    </source>
</evidence>
<evidence type="ECO:0000256" key="2">
    <source>
        <dbReference type="ARBA" id="ARBA00022618"/>
    </source>
</evidence>
<dbReference type="OMA" id="SCKSELM"/>
<dbReference type="InterPro" id="IPR013922">
    <property type="entry name" value="Cyclin_PHO80-like"/>
</dbReference>
<dbReference type="PANTHER" id="PTHR15615">
    <property type="match status" value="1"/>
</dbReference>
<evidence type="ECO:0008006" key="6">
    <source>
        <dbReference type="Google" id="ProtNLM"/>
    </source>
</evidence>
<dbReference type="GO" id="GO:0019901">
    <property type="term" value="F:protein kinase binding"/>
    <property type="evidence" value="ECO:0007669"/>
    <property type="project" value="InterPro"/>
</dbReference>
<dbReference type="SUPFAM" id="SSF47954">
    <property type="entry name" value="Cyclin-like"/>
    <property type="match status" value="1"/>
</dbReference>
<dbReference type="InterPro" id="IPR036915">
    <property type="entry name" value="Cyclin-like_sf"/>
</dbReference>
<proteinExistence type="inferred from homology"/>
<comment type="similarity">
    <text evidence="1">Belongs to the cyclin family. Cyclin U/P subfamily.</text>
</comment>
<dbReference type="Pfam" id="PF08613">
    <property type="entry name" value="Cyclin"/>
    <property type="match status" value="1"/>
</dbReference>
<dbReference type="GO" id="GO:0051301">
    <property type="term" value="P:cell division"/>
    <property type="evidence" value="ECO:0007669"/>
    <property type="project" value="UniProtKB-KW"/>
</dbReference>